<dbReference type="InterPro" id="IPR051824">
    <property type="entry name" value="LRR_Rcpt-Like_S/T_Kinase"/>
</dbReference>
<evidence type="ECO:0000256" key="2">
    <source>
        <dbReference type="SAM" id="Phobius"/>
    </source>
</evidence>
<keyword evidence="2" id="KW-0472">Membrane</keyword>
<protein>
    <submittedName>
        <fullName evidence="4">Inactive leucine-rich repeat receptor-like protein kinase CORYNE</fullName>
    </submittedName>
</protein>
<name>A0ABR2LE72_9ASPA</name>
<dbReference type="PROSITE" id="PS50011">
    <property type="entry name" value="PROTEIN_KINASE_DOM"/>
    <property type="match status" value="1"/>
</dbReference>
<reference evidence="4 5" key="1">
    <citation type="journal article" date="2022" name="Nat. Plants">
        <title>Genomes of leafy and leafless Platanthera orchids illuminate the evolution of mycoheterotrophy.</title>
        <authorList>
            <person name="Li M.H."/>
            <person name="Liu K.W."/>
            <person name="Li Z."/>
            <person name="Lu H.C."/>
            <person name="Ye Q.L."/>
            <person name="Zhang D."/>
            <person name="Wang J.Y."/>
            <person name="Li Y.F."/>
            <person name="Zhong Z.M."/>
            <person name="Liu X."/>
            <person name="Yu X."/>
            <person name="Liu D.K."/>
            <person name="Tu X.D."/>
            <person name="Liu B."/>
            <person name="Hao Y."/>
            <person name="Liao X.Y."/>
            <person name="Jiang Y.T."/>
            <person name="Sun W.H."/>
            <person name="Chen J."/>
            <person name="Chen Y.Q."/>
            <person name="Ai Y."/>
            <person name="Zhai J.W."/>
            <person name="Wu S.S."/>
            <person name="Zhou Z."/>
            <person name="Hsiao Y.Y."/>
            <person name="Wu W.L."/>
            <person name="Chen Y.Y."/>
            <person name="Lin Y.F."/>
            <person name="Hsu J.L."/>
            <person name="Li C.Y."/>
            <person name="Wang Z.W."/>
            <person name="Zhao X."/>
            <person name="Zhong W.Y."/>
            <person name="Ma X.K."/>
            <person name="Ma L."/>
            <person name="Huang J."/>
            <person name="Chen G.Z."/>
            <person name="Huang M.Z."/>
            <person name="Huang L."/>
            <person name="Peng D.H."/>
            <person name="Luo Y.B."/>
            <person name="Zou S.Q."/>
            <person name="Chen S.P."/>
            <person name="Lan S."/>
            <person name="Tsai W.C."/>
            <person name="Van de Peer Y."/>
            <person name="Liu Z.J."/>
        </authorList>
    </citation>
    <scope>NUCLEOTIDE SEQUENCE [LARGE SCALE GENOMIC DNA]</scope>
    <source>
        <strain evidence="4">Lor288</strain>
    </source>
</reference>
<dbReference type="SMART" id="SM00220">
    <property type="entry name" value="S_TKc"/>
    <property type="match status" value="1"/>
</dbReference>
<dbReference type="InterPro" id="IPR011009">
    <property type="entry name" value="Kinase-like_dom_sf"/>
</dbReference>
<keyword evidence="2" id="KW-1133">Transmembrane helix</keyword>
<feature type="compositionally biased region" description="Polar residues" evidence="1">
    <location>
        <begin position="1"/>
        <end position="10"/>
    </location>
</feature>
<feature type="transmembrane region" description="Helical" evidence="2">
    <location>
        <begin position="57"/>
        <end position="76"/>
    </location>
</feature>
<evidence type="ECO:0000313" key="4">
    <source>
        <dbReference type="EMBL" id="KAK8939314.1"/>
    </source>
</evidence>
<sequence>MKPDSPSTRRSPVKPSLPDSLHAGVSISSGVSYPPAFPSPPTFQLLWRSISSGEAEICFAFPFFSLVLLLPFLPLLRPAVPLLHQPHPNSQRPGHLLPQNLSQNSESEFFRQSRPSQVLGSIPNGKYYFKLQLNNELTVAVKVLQTSYSSGSPGPNSNSWKRKVQRELELLAKVSHRNVMSLRAYVRDHDRFYLVCDFIPNGSLDDAMKRVRLNQLRLGRGFRHGIAVGMVNGLKYLHFECIPKILHYKLKQLCKSCSSKHFHRFWHHSAKQLIITPLLPTTASAFAAAEPKQGNMKEIRSTPSRKRNSTNSLVCASKALLAGNPKNHVFLITGKDLKQGECEKRADIRTPGKTQN</sequence>
<dbReference type="Proteomes" id="UP001412067">
    <property type="component" value="Unassembled WGS sequence"/>
</dbReference>
<dbReference type="InterPro" id="IPR000719">
    <property type="entry name" value="Prot_kinase_dom"/>
</dbReference>
<keyword evidence="2" id="KW-0812">Transmembrane</keyword>
<evidence type="ECO:0000256" key="1">
    <source>
        <dbReference type="SAM" id="MobiDB-lite"/>
    </source>
</evidence>
<accession>A0ABR2LE72</accession>
<proteinExistence type="predicted"/>
<dbReference type="PANTHER" id="PTHR48006:SF100">
    <property type="entry name" value="LRR RECEPTOR-LIKE SERINE_THREONINE-KINASE-RELATED"/>
    <property type="match status" value="1"/>
</dbReference>
<organism evidence="4 5">
    <name type="scientific">Platanthera guangdongensis</name>
    <dbReference type="NCBI Taxonomy" id="2320717"/>
    <lineage>
        <taxon>Eukaryota</taxon>
        <taxon>Viridiplantae</taxon>
        <taxon>Streptophyta</taxon>
        <taxon>Embryophyta</taxon>
        <taxon>Tracheophyta</taxon>
        <taxon>Spermatophyta</taxon>
        <taxon>Magnoliopsida</taxon>
        <taxon>Liliopsida</taxon>
        <taxon>Asparagales</taxon>
        <taxon>Orchidaceae</taxon>
        <taxon>Orchidoideae</taxon>
        <taxon>Orchideae</taxon>
        <taxon>Orchidinae</taxon>
        <taxon>Platanthera</taxon>
    </lineage>
</organism>
<dbReference type="PANTHER" id="PTHR48006">
    <property type="entry name" value="LEUCINE-RICH REPEAT-CONTAINING PROTEIN DDB_G0281931-RELATED"/>
    <property type="match status" value="1"/>
</dbReference>
<evidence type="ECO:0000313" key="5">
    <source>
        <dbReference type="Proteomes" id="UP001412067"/>
    </source>
</evidence>
<feature type="domain" description="Protein kinase" evidence="3">
    <location>
        <begin position="113"/>
        <end position="356"/>
    </location>
</feature>
<dbReference type="Gene3D" id="1.10.510.10">
    <property type="entry name" value="Transferase(Phosphotransferase) domain 1"/>
    <property type="match status" value="1"/>
</dbReference>
<feature type="region of interest" description="Disordered" evidence="1">
    <location>
        <begin position="291"/>
        <end position="310"/>
    </location>
</feature>
<keyword evidence="5" id="KW-1185">Reference proteome</keyword>
<gene>
    <name evidence="4" type="primary">CRN</name>
    <name evidence="4" type="ORF">KSP40_PGU020733</name>
</gene>
<evidence type="ECO:0000259" key="3">
    <source>
        <dbReference type="PROSITE" id="PS50011"/>
    </source>
</evidence>
<feature type="region of interest" description="Disordered" evidence="1">
    <location>
        <begin position="1"/>
        <end position="21"/>
    </location>
</feature>
<dbReference type="Pfam" id="PF00069">
    <property type="entry name" value="Pkinase"/>
    <property type="match status" value="1"/>
</dbReference>
<comment type="caution">
    <text evidence="4">The sequence shown here is derived from an EMBL/GenBank/DDBJ whole genome shotgun (WGS) entry which is preliminary data.</text>
</comment>
<dbReference type="SUPFAM" id="SSF56112">
    <property type="entry name" value="Protein kinase-like (PK-like)"/>
    <property type="match status" value="1"/>
</dbReference>
<dbReference type="EMBL" id="JBBWWR010000020">
    <property type="protein sequence ID" value="KAK8939314.1"/>
    <property type="molecule type" value="Genomic_DNA"/>
</dbReference>